<reference evidence="2 3" key="1">
    <citation type="submission" date="2014-04" db="EMBL/GenBank/DDBJ databases">
        <authorList>
            <consortium name="DOE Joint Genome Institute"/>
            <person name="Kuo A."/>
            <person name="Kohler A."/>
            <person name="Nagy L.G."/>
            <person name="Floudas D."/>
            <person name="Copeland A."/>
            <person name="Barry K.W."/>
            <person name="Cichocki N."/>
            <person name="Veneault-Fourrey C."/>
            <person name="LaButti K."/>
            <person name="Lindquist E.A."/>
            <person name="Lipzen A."/>
            <person name="Lundell T."/>
            <person name="Morin E."/>
            <person name="Murat C."/>
            <person name="Sun H."/>
            <person name="Tunlid A."/>
            <person name="Henrissat B."/>
            <person name="Grigoriev I.V."/>
            <person name="Hibbett D.S."/>
            <person name="Martin F."/>
            <person name="Nordberg H.P."/>
            <person name="Cantor M.N."/>
            <person name="Hua S.X."/>
        </authorList>
    </citation>
    <scope>NUCLEOTIDE SEQUENCE [LARGE SCALE GENOMIC DNA]</scope>
    <source>
        <strain evidence="2 3">Foug A</strain>
    </source>
</reference>
<accession>A0A0C3AAC5</accession>
<dbReference type="EMBL" id="KN822047">
    <property type="protein sequence ID" value="KIM61857.1"/>
    <property type="molecule type" value="Genomic_DNA"/>
</dbReference>
<evidence type="ECO:0000256" key="1">
    <source>
        <dbReference type="SAM" id="MobiDB-lite"/>
    </source>
</evidence>
<protein>
    <submittedName>
        <fullName evidence="2">Uncharacterized protein</fullName>
    </submittedName>
</protein>
<evidence type="ECO:0000313" key="3">
    <source>
        <dbReference type="Proteomes" id="UP000053989"/>
    </source>
</evidence>
<dbReference type="HOGENOM" id="CLU_2098275_0_0_1"/>
<gene>
    <name evidence="2" type="ORF">SCLCIDRAFT_858309</name>
</gene>
<proteinExistence type="predicted"/>
<organism evidence="2 3">
    <name type="scientific">Scleroderma citrinum Foug A</name>
    <dbReference type="NCBI Taxonomy" id="1036808"/>
    <lineage>
        <taxon>Eukaryota</taxon>
        <taxon>Fungi</taxon>
        <taxon>Dikarya</taxon>
        <taxon>Basidiomycota</taxon>
        <taxon>Agaricomycotina</taxon>
        <taxon>Agaricomycetes</taxon>
        <taxon>Agaricomycetidae</taxon>
        <taxon>Boletales</taxon>
        <taxon>Sclerodermatineae</taxon>
        <taxon>Sclerodermataceae</taxon>
        <taxon>Scleroderma</taxon>
    </lineage>
</organism>
<dbReference type="InParanoid" id="A0A0C3AAC5"/>
<feature type="region of interest" description="Disordered" evidence="1">
    <location>
        <begin position="96"/>
        <end position="116"/>
    </location>
</feature>
<reference evidence="3" key="2">
    <citation type="submission" date="2015-01" db="EMBL/GenBank/DDBJ databases">
        <title>Evolutionary Origins and Diversification of the Mycorrhizal Mutualists.</title>
        <authorList>
            <consortium name="DOE Joint Genome Institute"/>
            <consortium name="Mycorrhizal Genomics Consortium"/>
            <person name="Kohler A."/>
            <person name="Kuo A."/>
            <person name="Nagy L.G."/>
            <person name="Floudas D."/>
            <person name="Copeland A."/>
            <person name="Barry K.W."/>
            <person name="Cichocki N."/>
            <person name="Veneault-Fourrey C."/>
            <person name="LaButti K."/>
            <person name="Lindquist E.A."/>
            <person name="Lipzen A."/>
            <person name="Lundell T."/>
            <person name="Morin E."/>
            <person name="Murat C."/>
            <person name="Riley R."/>
            <person name="Ohm R."/>
            <person name="Sun H."/>
            <person name="Tunlid A."/>
            <person name="Henrissat B."/>
            <person name="Grigoriev I.V."/>
            <person name="Hibbett D.S."/>
            <person name="Martin F."/>
        </authorList>
    </citation>
    <scope>NUCLEOTIDE SEQUENCE [LARGE SCALE GENOMIC DNA]</scope>
    <source>
        <strain evidence="3">Foug A</strain>
    </source>
</reference>
<name>A0A0C3AAC5_9AGAM</name>
<dbReference type="Proteomes" id="UP000053989">
    <property type="component" value="Unassembled WGS sequence"/>
</dbReference>
<evidence type="ECO:0000313" key="2">
    <source>
        <dbReference type="EMBL" id="KIM61857.1"/>
    </source>
</evidence>
<dbReference type="AlphaFoldDB" id="A0A0C3AAC5"/>
<sequence>MADRNWTAVRRQPAADYIEAGGGVVLWIKPSDLIVSKLQMLGIRRSWNTAHILRAFKGIRWQVLIRTRGLPSQAKDVRGWYWLNLVFSRLTSAPISTPSRPGGSFAGFNQRPGQAW</sequence>
<keyword evidence="3" id="KW-1185">Reference proteome</keyword>